<keyword evidence="3" id="KW-1185">Reference proteome</keyword>
<dbReference type="Proteomes" id="UP001295423">
    <property type="component" value="Unassembled WGS sequence"/>
</dbReference>
<proteinExistence type="predicted"/>
<dbReference type="InterPro" id="IPR013578">
    <property type="entry name" value="Peptidase_M16C_assoc"/>
</dbReference>
<dbReference type="GO" id="GO:0016485">
    <property type="term" value="P:protein processing"/>
    <property type="evidence" value="ECO:0007669"/>
    <property type="project" value="TreeGrafter"/>
</dbReference>
<dbReference type="AlphaFoldDB" id="A0AAD2JPJ2"/>
<gene>
    <name evidence="2" type="ORF">CYCCA115_LOCUS23979</name>
</gene>
<name>A0AAD2JPJ2_9STRA</name>
<dbReference type="PANTHER" id="PTHR43016:SF13">
    <property type="entry name" value="PRESEQUENCE PROTEASE, MITOCHONDRIAL"/>
    <property type="match status" value="1"/>
</dbReference>
<dbReference type="InterPro" id="IPR011249">
    <property type="entry name" value="Metalloenz_LuxS/M16"/>
</dbReference>
<feature type="domain" description="Peptidase M16C associated" evidence="1">
    <location>
        <begin position="566"/>
        <end position="833"/>
    </location>
</feature>
<dbReference type="Gene3D" id="3.30.830.10">
    <property type="entry name" value="Metalloenzyme, LuxS/M16 peptidase-like"/>
    <property type="match status" value="4"/>
</dbReference>
<comment type="caution">
    <text evidence="2">The sequence shown here is derived from an EMBL/GenBank/DDBJ whole genome shotgun (WGS) entry which is preliminary data.</text>
</comment>
<accession>A0AAD2JPJ2</accession>
<sequence>MPDDRKKMLKTGVLLMVAVILGVAVFSYASVASAGGQDGPHAVVGSVESARTNINMSTVAQVPDNLTQDASFGGGDGAQAVVGHPSFAEVTDRGNIEPAQANIKMLSHTKSGMPIMTMVPDDLTQDATFGVSFRTRISDNRGMATITEHSVQAGSKAYPVRDPINRLRAGSLQTHLETWSDLDRTSFTMASRNLKDFKNSMAVMLDGIFHPLLGDVHYEWIYRQEGWRLETNEDQTNLYISGNAYNRARAAQMFPDVVLDHFVYSRLFKGHTYGYNPKGLWNETLSGARDHMIKFYNSWYQPSNGRVFCYGAPEYINACLDAVDEAVTRMLNDQAKKLEENGGISILEELGVSLPEDSKVDFKKLNSINSVEERVPYPSYDRRERRGDFRLSISWVLNDKPMDRRTEVAWYLIWEILAGPSGFLSPDPMSQIDTNLQQWVMTIGVSGLPTEAAAGEARTNITNMLGELSQNGFDHEVMAIGLNEVEFMLRDMNTPDGSPLGVHMFKTVMRKWNYDLDPTLALTQMDEFKSLRAQLEDPDNLEGMEFILELMTKGLSNNTAQAIATLYPSKELRINAENNEYKWLRLHESDEDWYKANRTEFIRQTAEFHRVEQQGESEMDIATIPRLSPKDVPKKAFEIPTKVTEGVFDSDLTMIENIVPDSNNITYVDFTIDISVMPFKDVILLPLICRLLVFAGTEHKSDWEIQDQIDLYTGGLTIEPLVEEVYEFQEDYGYKVASGKHMITKLLVRTSCLAEKGCGEAFNLIKTVIYDSVIDEREKIIDILHSIVEDMEDDVQRNGNAYLFQSIQSRYTLPGFIREQWFGITQLYKARALLKDGANYSRWWEKFFTRLLIAHDAIKRTHHSGLLLSITGDEKAIKDIGDAVRTFVKDTLPPAAQRTPFPDFAKVEHPWVVNGNLTMNKRYAQNLAFLIPTLANDVAMGGLLFQPGEHISGAHMAAVQYLGGFFLNEKIRSNLGASQAWAQLDMDSGALIYYSETTPSMISTFKIFRDAAGWVQQQMDGHKSLAVEAQAAIIGTVGKIDGSALQPDDVSHVALLQFLKQDTKEGRKKLREEALQATKEDFIFVANRLASWGGESIYVMTNEGSLDQFNSITSGSITPCTLVGPSSTYCSNYHQ</sequence>
<evidence type="ECO:0000313" key="2">
    <source>
        <dbReference type="EMBL" id="CAJ1969954.1"/>
    </source>
</evidence>
<protein>
    <recommendedName>
        <fullName evidence="1">Peptidase M16C associated domain-containing protein</fullName>
    </recommendedName>
</protein>
<reference evidence="2" key="1">
    <citation type="submission" date="2023-08" db="EMBL/GenBank/DDBJ databases">
        <authorList>
            <person name="Audoor S."/>
            <person name="Bilcke G."/>
        </authorList>
    </citation>
    <scope>NUCLEOTIDE SEQUENCE</scope>
</reference>
<dbReference type="PANTHER" id="PTHR43016">
    <property type="entry name" value="PRESEQUENCE PROTEASE"/>
    <property type="match status" value="1"/>
</dbReference>
<dbReference type="SMART" id="SM01264">
    <property type="entry name" value="M16C_associated"/>
    <property type="match status" value="1"/>
</dbReference>
<dbReference type="SUPFAM" id="SSF63411">
    <property type="entry name" value="LuxS/MPP-like metallohydrolase"/>
    <property type="match status" value="4"/>
</dbReference>
<dbReference type="GO" id="GO:0004222">
    <property type="term" value="F:metalloendopeptidase activity"/>
    <property type="evidence" value="ECO:0007669"/>
    <property type="project" value="TreeGrafter"/>
</dbReference>
<dbReference type="InterPro" id="IPR055130">
    <property type="entry name" value="PreP_C"/>
</dbReference>
<evidence type="ECO:0000313" key="3">
    <source>
        <dbReference type="Proteomes" id="UP001295423"/>
    </source>
</evidence>
<dbReference type="GO" id="GO:0046872">
    <property type="term" value="F:metal ion binding"/>
    <property type="evidence" value="ECO:0007669"/>
    <property type="project" value="InterPro"/>
</dbReference>
<dbReference type="Pfam" id="PF08367">
    <property type="entry name" value="M16C_assoc"/>
    <property type="match status" value="1"/>
</dbReference>
<organism evidence="2 3">
    <name type="scientific">Cylindrotheca closterium</name>
    <dbReference type="NCBI Taxonomy" id="2856"/>
    <lineage>
        <taxon>Eukaryota</taxon>
        <taxon>Sar</taxon>
        <taxon>Stramenopiles</taxon>
        <taxon>Ochrophyta</taxon>
        <taxon>Bacillariophyta</taxon>
        <taxon>Bacillariophyceae</taxon>
        <taxon>Bacillariophycidae</taxon>
        <taxon>Bacillariales</taxon>
        <taxon>Bacillariaceae</taxon>
        <taxon>Cylindrotheca</taxon>
    </lineage>
</organism>
<evidence type="ECO:0000259" key="1">
    <source>
        <dbReference type="SMART" id="SM01264"/>
    </source>
</evidence>
<dbReference type="EMBL" id="CAKOGP040002436">
    <property type="protein sequence ID" value="CAJ1969954.1"/>
    <property type="molecule type" value="Genomic_DNA"/>
</dbReference>
<dbReference type="Pfam" id="PF22516">
    <property type="entry name" value="PreP_C"/>
    <property type="match status" value="1"/>
</dbReference>